<sequence>MFIAELKEAMHVNLGGFNLLTNISQQSDLLNAFTAVVNELPIVDLSLASQEHWSEVGSKMEPAIAYEVLYHRAA</sequence>
<comment type="caution">
    <text evidence="1">The sequence shown here is derived from an EMBL/GenBank/DDBJ whole genome shotgun (WGS) entry which is preliminary data.</text>
</comment>
<evidence type="ECO:0000313" key="2">
    <source>
        <dbReference type="Proteomes" id="UP000186922"/>
    </source>
</evidence>
<accession>A0A1D1VXU2</accession>
<dbReference type="EMBL" id="BDGG01000013">
    <property type="protein sequence ID" value="GAV06232.1"/>
    <property type="molecule type" value="Genomic_DNA"/>
</dbReference>
<organism evidence="1 2">
    <name type="scientific">Ramazzottius varieornatus</name>
    <name type="common">Water bear</name>
    <name type="synonym">Tardigrade</name>
    <dbReference type="NCBI Taxonomy" id="947166"/>
    <lineage>
        <taxon>Eukaryota</taxon>
        <taxon>Metazoa</taxon>
        <taxon>Ecdysozoa</taxon>
        <taxon>Tardigrada</taxon>
        <taxon>Eutardigrada</taxon>
        <taxon>Parachela</taxon>
        <taxon>Hypsibioidea</taxon>
        <taxon>Ramazzottiidae</taxon>
        <taxon>Ramazzottius</taxon>
    </lineage>
</organism>
<dbReference type="Proteomes" id="UP000186922">
    <property type="component" value="Unassembled WGS sequence"/>
</dbReference>
<protein>
    <submittedName>
        <fullName evidence="1">Uncharacterized protein</fullName>
    </submittedName>
</protein>
<proteinExistence type="predicted"/>
<evidence type="ECO:0000313" key="1">
    <source>
        <dbReference type="EMBL" id="GAV06232.1"/>
    </source>
</evidence>
<dbReference type="AlphaFoldDB" id="A0A1D1VXU2"/>
<name>A0A1D1VXU2_RAMVA</name>
<keyword evidence="2" id="KW-1185">Reference proteome</keyword>
<gene>
    <name evidence="1" type="primary">RvY_16253-1</name>
    <name evidence="1" type="synonym">RvY_16253.1</name>
    <name evidence="1" type="ORF">RvY_16253</name>
</gene>
<reference evidence="1 2" key="1">
    <citation type="journal article" date="2016" name="Nat. Commun.">
        <title>Extremotolerant tardigrade genome and improved radiotolerance of human cultured cells by tardigrade-unique protein.</title>
        <authorList>
            <person name="Hashimoto T."/>
            <person name="Horikawa D.D."/>
            <person name="Saito Y."/>
            <person name="Kuwahara H."/>
            <person name="Kozuka-Hata H."/>
            <person name="Shin-I T."/>
            <person name="Minakuchi Y."/>
            <person name="Ohishi K."/>
            <person name="Motoyama A."/>
            <person name="Aizu T."/>
            <person name="Enomoto A."/>
            <person name="Kondo K."/>
            <person name="Tanaka S."/>
            <person name="Hara Y."/>
            <person name="Koshikawa S."/>
            <person name="Sagara H."/>
            <person name="Miura T."/>
            <person name="Yokobori S."/>
            <person name="Miyagawa K."/>
            <person name="Suzuki Y."/>
            <person name="Kubo T."/>
            <person name="Oyama M."/>
            <person name="Kohara Y."/>
            <person name="Fujiyama A."/>
            <person name="Arakawa K."/>
            <person name="Katayama T."/>
            <person name="Toyoda A."/>
            <person name="Kunieda T."/>
        </authorList>
    </citation>
    <scope>NUCLEOTIDE SEQUENCE [LARGE SCALE GENOMIC DNA]</scope>
    <source>
        <strain evidence="1 2">YOKOZUNA-1</strain>
    </source>
</reference>